<accession>A0ABT7L2M6</accession>
<evidence type="ECO:0000313" key="3">
    <source>
        <dbReference type="Proteomes" id="UP001235343"/>
    </source>
</evidence>
<evidence type="ECO:0000259" key="1">
    <source>
        <dbReference type="Pfam" id="PF04296"/>
    </source>
</evidence>
<sequence>MARTNKKTPLRKCVVTQEMKPKKELIRIVRNKEGEVFVDETGKKNGRGAYVSKSSDVVNTAQKTKVLDRQLNTSIDNSIYEELKLIIEGNKN</sequence>
<dbReference type="EMBL" id="JASTZU010000021">
    <property type="protein sequence ID" value="MDL4840103.1"/>
    <property type="molecule type" value="Genomic_DNA"/>
</dbReference>
<evidence type="ECO:0000313" key="2">
    <source>
        <dbReference type="EMBL" id="MDL4840103.1"/>
    </source>
</evidence>
<feature type="domain" description="YlxR" evidence="1">
    <location>
        <begin position="11"/>
        <end position="84"/>
    </location>
</feature>
<proteinExistence type="predicted"/>
<comment type="caution">
    <text evidence="2">The sequence shown here is derived from an EMBL/GenBank/DDBJ whole genome shotgun (WGS) entry which is preliminary data.</text>
</comment>
<keyword evidence="3" id="KW-1185">Reference proteome</keyword>
<dbReference type="Proteomes" id="UP001235343">
    <property type="component" value="Unassembled WGS sequence"/>
</dbReference>
<dbReference type="NCBIfam" id="NF047356">
    <property type="entry name" value="RNA_bind_RnpM"/>
    <property type="match status" value="1"/>
</dbReference>
<name>A0ABT7L2M6_9BACI</name>
<dbReference type="PANTHER" id="PTHR34215:SF1">
    <property type="entry name" value="YLXR DOMAIN-CONTAINING PROTEIN"/>
    <property type="match status" value="1"/>
</dbReference>
<dbReference type="Pfam" id="PF04296">
    <property type="entry name" value="YlxR"/>
    <property type="match status" value="1"/>
</dbReference>
<protein>
    <submittedName>
        <fullName evidence="2">YlxR family protein</fullName>
    </submittedName>
</protein>
<dbReference type="SUPFAM" id="SSF64376">
    <property type="entry name" value="YlxR-like"/>
    <property type="match status" value="1"/>
</dbReference>
<dbReference type="Gene3D" id="3.30.1230.10">
    <property type="entry name" value="YlxR-like"/>
    <property type="match status" value="1"/>
</dbReference>
<dbReference type="InterPro" id="IPR037465">
    <property type="entry name" value="YlxR"/>
</dbReference>
<dbReference type="InterPro" id="IPR007393">
    <property type="entry name" value="YlxR_dom"/>
</dbReference>
<dbReference type="CDD" id="cd00279">
    <property type="entry name" value="YlxR"/>
    <property type="match status" value="1"/>
</dbReference>
<reference evidence="2 3" key="1">
    <citation type="submission" date="2023-06" db="EMBL/GenBank/DDBJ databases">
        <title>Aquibacillus rhizosphaerae LR5S19.</title>
        <authorList>
            <person name="Sun J.-Q."/>
        </authorList>
    </citation>
    <scope>NUCLEOTIDE SEQUENCE [LARGE SCALE GENOMIC DNA]</scope>
    <source>
        <strain evidence="2 3">LR5S19</strain>
    </source>
</reference>
<dbReference type="PANTHER" id="PTHR34215">
    <property type="entry name" value="BLL0784 PROTEIN"/>
    <property type="match status" value="1"/>
</dbReference>
<organism evidence="2 3">
    <name type="scientific">Aquibacillus rhizosphaerae</name>
    <dbReference type="NCBI Taxonomy" id="3051431"/>
    <lineage>
        <taxon>Bacteria</taxon>
        <taxon>Bacillati</taxon>
        <taxon>Bacillota</taxon>
        <taxon>Bacilli</taxon>
        <taxon>Bacillales</taxon>
        <taxon>Bacillaceae</taxon>
        <taxon>Aquibacillus</taxon>
    </lineage>
</organism>
<dbReference type="RefSeq" id="WP_285931101.1">
    <property type="nucleotide sequence ID" value="NZ_JASTZU010000021.1"/>
</dbReference>
<gene>
    <name evidence="2" type="ORF">QQS35_06480</name>
</gene>
<dbReference type="InterPro" id="IPR035931">
    <property type="entry name" value="YlxR-like_sf"/>
</dbReference>